<dbReference type="EMBL" id="FLOB01000015">
    <property type="protein sequence ID" value="SBS36922.1"/>
    <property type="molecule type" value="Genomic_DNA"/>
</dbReference>
<keyword evidence="2" id="KW-0813">Transport</keyword>
<dbReference type="InterPro" id="IPR030678">
    <property type="entry name" value="Peptide/Ni-bd"/>
</dbReference>
<protein>
    <submittedName>
        <fullName evidence="6">Glutathione-binding protein GsiB</fullName>
    </submittedName>
</protein>
<evidence type="ECO:0000256" key="1">
    <source>
        <dbReference type="ARBA" id="ARBA00005695"/>
    </source>
</evidence>
<evidence type="ECO:0000313" key="6">
    <source>
        <dbReference type="EMBL" id="SBS36922.1"/>
    </source>
</evidence>
<feature type="signal peptide" evidence="4">
    <location>
        <begin position="1"/>
        <end position="33"/>
    </location>
</feature>
<dbReference type="Proteomes" id="UP000092544">
    <property type="component" value="Unassembled WGS sequence"/>
</dbReference>
<dbReference type="GO" id="GO:0015833">
    <property type="term" value="P:peptide transport"/>
    <property type="evidence" value="ECO:0007669"/>
    <property type="project" value="TreeGrafter"/>
</dbReference>
<evidence type="ECO:0000259" key="5">
    <source>
        <dbReference type="Pfam" id="PF00496"/>
    </source>
</evidence>
<dbReference type="SUPFAM" id="SSF53850">
    <property type="entry name" value="Periplasmic binding protein-like II"/>
    <property type="match status" value="1"/>
</dbReference>
<comment type="similarity">
    <text evidence="1">Belongs to the bacterial solute-binding protein 5 family.</text>
</comment>
<dbReference type="Pfam" id="PF00496">
    <property type="entry name" value="SBP_bac_5"/>
    <property type="match status" value="1"/>
</dbReference>
<dbReference type="GO" id="GO:1904680">
    <property type="term" value="F:peptide transmembrane transporter activity"/>
    <property type="evidence" value="ECO:0007669"/>
    <property type="project" value="TreeGrafter"/>
</dbReference>
<evidence type="ECO:0000256" key="4">
    <source>
        <dbReference type="SAM" id="SignalP"/>
    </source>
</evidence>
<dbReference type="PANTHER" id="PTHR30290:SF9">
    <property type="entry name" value="OLIGOPEPTIDE-BINDING PROTEIN APPA"/>
    <property type="match status" value="1"/>
</dbReference>
<evidence type="ECO:0000256" key="3">
    <source>
        <dbReference type="ARBA" id="ARBA00022729"/>
    </source>
</evidence>
<dbReference type="Gene3D" id="3.40.190.10">
    <property type="entry name" value="Periplasmic binding protein-like II"/>
    <property type="match status" value="1"/>
</dbReference>
<dbReference type="Gene3D" id="3.90.76.10">
    <property type="entry name" value="Dipeptide-binding Protein, Domain 1"/>
    <property type="match status" value="1"/>
</dbReference>
<gene>
    <name evidence="6" type="primary">gsiB_2</name>
    <name evidence="6" type="ORF">MSP8886_03901</name>
</gene>
<organism evidence="6 7">
    <name type="scientific">Marinomonas spartinae</name>
    <dbReference type="NCBI Taxonomy" id="1792290"/>
    <lineage>
        <taxon>Bacteria</taxon>
        <taxon>Pseudomonadati</taxon>
        <taxon>Pseudomonadota</taxon>
        <taxon>Gammaproteobacteria</taxon>
        <taxon>Oceanospirillales</taxon>
        <taxon>Oceanospirillaceae</taxon>
        <taxon>Marinomonas</taxon>
    </lineage>
</organism>
<evidence type="ECO:0000313" key="7">
    <source>
        <dbReference type="Proteomes" id="UP000092544"/>
    </source>
</evidence>
<dbReference type="GO" id="GO:0043190">
    <property type="term" value="C:ATP-binding cassette (ABC) transporter complex"/>
    <property type="evidence" value="ECO:0007669"/>
    <property type="project" value="InterPro"/>
</dbReference>
<dbReference type="GO" id="GO:0030288">
    <property type="term" value="C:outer membrane-bounded periplasmic space"/>
    <property type="evidence" value="ECO:0007669"/>
    <property type="project" value="UniProtKB-ARBA"/>
</dbReference>
<dbReference type="CDD" id="cd08515">
    <property type="entry name" value="PBP2_NikA_DppA_OppA_like_10"/>
    <property type="match status" value="1"/>
</dbReference>
<dbReference type="InterPro" id="IPR000914">
    <property type="entry name" value="SBP_5_dom"/>
</dbReference>
<dbReference type="InterPro" id="IPR039424">
    <property type="entry name" value="SBP_5"/>
</dbReference>
<dbReference type="RefSeq" id="WP_083201055.1">
    <property type="nucleotide sequence ID" value="NZ_FLOB01000015.1"/>
</dbReference>
<keyword evidence="3 4" id="KW-0732">Signal</keyword>
<dbReference type="PANTHER" id="PTHR30290">
    <property type="entry name" value="PERIPLASMIC BINDING COMPONENT OF ABC TRANSPORTER"/>
    <property type="match status" value="1"/>
</dbReference>
<accession>A0A1A8TR38</accession>
<feature type="domain" description="Solute-binding protein family 5" evidence="5">
    <location>
        <begin position="81"/>
        <end position="438"/>
    </location>
</feature>
<proteinExistence type="inferred from homology"/>
<sequence>MKKLALFKSLSRFSLLSSVFICSLVVLPTTALANKADNTLVYASDTEPENVSPYHNNAREGVILSHLAWDTLIYRDPKTGKYEGDLATSWKWQDSTHLLLNLRKGVTFQNGDPFTADDVVFTFDYMNSPQAKAVTAQNINWIDHVKKINDYTVVLVLKKPFPAALEYLSGPTPIYPEKYYKKVGLKGYSKAPIGTGPYKITAVLSGQGVNLERNDHYFTGGPIKKPAIKYIKFRVIPDPDARIAQLLTGSVDWIWRVPSDQADKMKNMPNIQVKSAETMRIAYLAMDTTSASLKDSPFRKKLVREAVNYAIDRKAFADQLVRGGSRPLYTPCFPSQFGCDVSAAKKYPYNPAKAKALLAKAGYPNGFTTDFYAYRERGLAEAMLGYLRAIGIKAKLHFMTYAALRTAQRAGHVPIAFQTWGSYSVNDISASTSVYFEGGADDLDKDPKVISLLKKGDATVDPAMRKKDYSAAIKRITDEAYWAPMFTYSSNYAFDRDLNFTPYPDELPRFYLSTWK</sequence>
<reference evidence="6 7" key="1">
    <citation type="submission" date="2016-06" db="EMBL/GenBank/DDBJ databases">
        <authorList>
            <person name="Kjaerup R.B."/>
            <person name="Dalgaard T.S."/>
            <person name="Juul-Madsen H.R."/>
        </authorList>
    </citation>
    <scope>NUCLEOTIDE SEQUENCE [LARGE SCALE GENOMIC DNA]</scope>
    <source>
        <strain evidence="6 7">CECT 8886</strain>
    </source>
</reference>
<feature type="chain" id="PRO_5008379227" evidence="4">
    <location>
        <begin position="34"/>
        <end position="516"/>
    </location>
</feature>
<name>A0A1A8TR38_9GAMM</name>
<dbReference type="OrthoDB" id="9801912at2"/>
<dbReference type="STRING" id="1792290.MSP8886_03901"/>
<dbReference type="AlphaFoldDB" id="A0A1A8TR38"/>
<dbReference type="Gene3D" id="3.10.105.10">
    <property type="entry name" value="Dipeptide-binding Protein, Domain 3"/>
    <property type="match status" value="1"/>
</dbReference>
<dbReference type="PIRSF" id="PIRSF002741">
    <property type="entry name" value="MppA"/>
    <property type="match status" value="1"/>
</dbReference>
<evidence type="ECO:0000256" key="2">
    <source>
        <dbReference type="ARBA" id="ARBA00022448"/>
    </source>
</evidence>
<keyword evidence="7" id="KW-1185">Reference proteome</keyword>